<dbReference type="AlphaFoldDB" id="A0AAV4CBI6"/>
<name>A0AAV4CBI6_9GAST</name>
<evidence type="ECO:0000313" key="3">
    <source>
        <dbReference type="Proteomes" id="UP000735302"/>
    </source>
</evidence>
<reference evidence="2 3" key="1">
    <citation type="journal article" date="2021" name="Elife">
        <title>Chloroplast acquisition without the gene transfer in kleptoplastic sea slugs, Plakobranchus ocellatus.</title>
        <authorList>
            <person name="Maeda T."/>
            <person name="Takahashi S."/>
            <person name="Yoshida T."/>
            <person name="Shimamura S."/>
            <person name="Takaki Y."/>
            <person name="Nagai Y."/>
            <person name="Toyoda A."/>
            <person name="Suzuki Y."/>
            <person name="Arimoto A."/>
            <person name="Ishii H."/>
            <person name="Satoh N."/>
            <person name="Nishiyama T."/>
            <person name="Hasebe M."/>
            <person name="Maruyama T."/>
            <person name="Minagawa J."/>
            <person name="Obokata J."/>
            <person name="Shigenobu S."/>
        </authorList>
    </citation>
    <scope>NUCLEOTIDE SEQUENCE [LARGE SCALE GENOMIC DNA]</scope>
</reference>
<protein>
    <submittedName>
        <fullName evidence="2">Uncharacterized protein</fullName>
    </submittedName>
</protein>
<accession>A0AAV4CBI6</accession>
<feature type="region of interest" description="Disordered" evidence="1">
    <location>
        <begin position="113"/>
        <end position="145"/>
    </location>
</feature>
<organism evidence="2 3">
    <name type="scientific">Plakobranchus ocellatus</name>
    <dbReference type="NCBI Taxonomy" id="259542"/>
    <lineage>
        <taxon>Eukaryota</taxon>
        <taxon>Metazoa</taxon>
        <taxon>Spiralia</taxon>
        <taxon>Lophotrochozoa</taxon>
        <taxon>Mollusca</taxon>
        <taxon>Gastropoda</taxon>
        <taxon>Heterobranchia</taxon>
        <taxon>Euthyneura</taxon>
        <taxon>Panpulmonata</taxon>
        <taxon>Sacoglossa</taxon>
        <taxon>Placobranchoidea</taxon>
        <taxon>Plakobranchidae</taxon>
        <taxon>Plakobranchus</taxon>
    </lineage>
</organism>
<evidence type="ECO:0000313" key="2">
    <source>
        <dbReference type="EMBL" id="GFO28449.1"/>
    </source>
</evidence>
<feature type="compositionally biased region" description="Low complexity" evidence="1">
    <location>
        <begin position="130"/>
        <end position="139"/>
    </location>
</feature>
<dbReference type="Proteomes" id="UP000735302">
    <property type="component" value="Unassembled WGS sequence"/>
</dbReference>
<comment type="caution">
    <text evidence="2">The sequence shown here is derived from an EMBL/GenBank/DDBJ whole genome shotgun (WGS) entry which is preliminary data.</text>
</comment>
<evidence type="ECO:0000256" key="1">
    <source>
        <dbReference type="SAM" id="MobiDB-lite"/>
    </source>
</evidence>
<gene>
    <name evidence="2" type="ORF">PoB_005495400</name>
</gene>
<proteinExistence type="predicted"/>
<feature type="compositionally biased region" description="Basic and acidic residues" evidence="1">
    <location>
        <begin position="120"/>
        <end position="129"/>
    </location>
</feature>
<sequence>MSSVALYSNRRTKILPCIDRVMLVAPGERRDTWRQGTKDARRFQASTFCLSLQELSEQYSVITDEKIEDHEISLTHGNERFDSKACGKVKSLNRILIMVLKWDVNKCRENRLASQADGSGKGRRDRIEIRASSAPMSPSRRGEAIRAGSRLGCHIRHAARVNVIISLPQTG</sequence>
<dbReference type="EMBL" id="BLXT01006043">
    <property type="protein sequence ID" value="GFO28449.1"/>
    <property type="molecule type" value="Genomic_DNA"/>
</dbReference>
<keyword evidence="3" id="KW-1185">Reference proteome</keyword>